<evidence type="ECO:0000313" key="12">
    <source>
        <dbReference type="Proteomes" id="UP000019423"/>
    </source>
</evidence>
<dbReference type="STRING" id="1227739.Hsw_1331"/>
<feature type="region of interest" description="Disordered" evidence="7">
    <location>
        <begin position="322"/>
        <end position="341"/>
    </location>
</feature>
<accession>W8F300</accession>
<keyword evidence="4 6" id="KW-0378">Hydrolase</keyword>
<dbReference type="GO" id="GO:0030246">
    <property type="term" value="F:carbohydrate binding"/>
    <property type="evidence" value="ECO:0007669"/>
    <property type="project" value="InterPro"/>
</dbReference>
<dbReference type="GO" id="GO:0008061">
    <property type="term" value="F:chitin binding"/>
    <property type="evidence" value="ECO:0007669"/>
    <property type="project" value="InterPro"/>
</dbReference>
<evidence type="ECO:0000256" key="2">
    <source>
        <dbReference type="ARBA" id="ARBA00012729"/>
    </source>
</evidence>
<evidence type="ECO:0000259" key="9">
    <source>
        <dbReference type="PROSITE" id="PS51175"/>
    </source>
</evidence>
<dbReference type="InterPro" id="IPR050314">
    <property type="entry name" value="Glycosyl_Hydrlase_18"/>
</dbReference>
<dbReference type="GO" id="GO:0008843">
    <property type="term" value="F:endochitinase activity"/>
    <property type="evidence" value="ECO:0007669"/>
    <property type="project" value="UniProtKB-EC"/>
</dbReference>
<evidence type="ECO:0000256" key="7">
    <source>
        <dbReference type="SAM" id="MobiDB-lite"/>
    </source>
</evidence>
<dbReference type="EC" id="3.2.1.14" evidence="2"/>
<proteinExistence type="predicted"/>
<organism evidence="11 12">
    <name type="scientific">Hymenobacter swuensis DY53</name>
    <dbReference type="NCBI Taxonomy" id="1227739"/>
    <lineage>
        <taxon>Bacteria</taxon>
        <taxon>Pseudomonadati</taxon>
        <taxon>Bacteroidota</taxon>
        <taxon>Cytophagia</taxon>
        <taxon>Cytophagales</taxon>
        <taxon>Hymenobacteraceae</taxon>
        <taxon>Hymenobacter</taxon>
    </lineage>
</organism>
<dbReference type="Gene3D" id="3.20.20.80">
    <property type="entry name" value="Glycosidases"/>
    <property type="match status" value="1"/>
</dbReference>
<dbReference type="InterPro" id="IPR001223">
    <property type="entry name" value="Glyco_hydro18_cat"/>
</dbReference>
<dbReference type="SUPFAM" id="SSF49785">
    <property type="entry name" value="Galactose-binding domain-like"/>
    <property type="match status" value="2"/>
</dbReference>
<evidence type="ECO:0000313" key="11">
    <source>
        <dbReference type="EMBL" id="AHJ96926.1"/>
    </source>
</evidence>
<dbReference type="eggNOG" id="COG3325">
    <property type="taxonomic scope" value="Bacteria"/>
</dbReference>
<dbReference type="SMART" id="SM00636">
    <property type="entry name" value="Glyco_18"/>
    <property type="match status" value="1"/>
</dbReference>
<dbReference type="Pfam" id="PF18962">
    <property type="entry name" value="Por_Secre_tail"/>
    <property type="match status" value="1"/>
</dbReference>
<dbReference type="InterPro" id="IPR026444">
    <property type="entry name" value="Secre_tail"/>
</dbReference>
<feature type="domain" description="CBM6" evidence="9">
    <location>
        <begin position="445"/>
        <end position="566"/>
    </location>
</feature>
<dbReference type="SMART" id="SM00606">
    <property type="entry name" value="CBD_IV"/>
    <property type="match status" value="2"/>
</dbReference>
<dbReference type="PATRIC" id="fig|1227739.3.peg.1569"/>
<dbReference type="InterPro" id="IPR005084">
    <property type="entry name" value="CBM6"/>
</dbReference>
<feature type="signal peptide" evidence="8">
    <location>
        <begin position="1"/>
        <end position="25"/>
    </location>
</feature>
<keyword evidence="12" id="KW-1185">Reference proteome</keyword>
<dbReference type="InterPro" id="IPR017853">
    <property type="entry name" value="GH"/>
</dbReference>
<gene>
    <name evidence="11" type="ORF">Hsw_1331</name>
</gene>
<evidence type="ECO:0000256" key="6">
    <source>
        <dbReference type="RuleBase" id="RU000489"/>
    </source>
</evidence>
<dbReference type="GO" id="GO:0005975">
    <property type="term" value="P:carbohydrate metabolic process"/>
    <property type="evidence" value="ECO:0007669"/>
    <property type="project" value="InterPro"/>
</dbReference>
<feature type="domain" description="CBM6" evidence="9">
    <location>
        <begin position="316"/>
        <end position="437"/>
    </location>
</feature>
<evidence type="ECO:0000256" key="5">
    <source>
        <dbReference type="ARBA" id="ARBA00023295"/>
    </source>
</evidence>
<feature type="domain" description="GH18" evidence="10">
    <location>
        <begin position="27"/>
        <end position="304"/>
    </location>
</feature>
<keyword evidence="5 6" id="KW-0326">Glycosidase</keyword>
<dbReference type="PANTHER" id="PTHR11177">
    <property type="entry name" value="CHITINASE"/>
    <property type="match status" value="1"/>
</dbReference>
<dbReference type="InterPro" id="IPR011583">
    <property type="entry name" value="Chitinase_II/V-like_cat"/>
</dbReference>
<dbReference type="NCBIfam" id="TIGR04183">
    <property type="entry name" value="Por_Secre_tail"/>
    <property type="match status" value="1"/>
</dbReference>
<comment type="catalytic activity">
    <reaction evidence="1">
        <text>Random endo-hydrolysis of N-acetyl-beta-D-glucosaminide (1-&gt;4)-beta-linkages in chitin and chitodextrins.</text>
        <dbReference type="EC" id="3.2.1.14"/>
    </reaction>
</comment>
<dbReference type="KEGG" id="hsw:Hsw_1331"/>
<dbReference type="Proteomes" id="UP000019423">
    <property type="component" value="Chromosome"/>
</dbReference>
<dbReference type="PANTHER" id="PTHR11177:SF317">
    <property type="entry name" value="CHITINASE 12-RELATED"/>
    <property type="match status" value="1"/>
</dbReference>
<sequence>MKTTTFLKQALAALVLLLASVPVFAQFRVIGYVPSWAGDVSSVQYGKLTHINYAFLLPTATGGLQPIENPAKLQNLVATAHANGVKVLISVGGWNNGDDSAFETIGANASYRNAFVTNLVNFANQYNLDGVDIDWEYPDAGALANNYAVLMQQLATEMHNRGKLLTAAVVATGGAGVLNSVFGYVDFLNLMAYDANNFDHSTYDYAVQSINYWKGRGLATSKTVLGVPFYGRPSWESYAQLLTRGASPNADVFNGVGYNGIPTIKSKTNLAFDQASGIMIWELSQDAIGANSLLTAINQVVVQRGGNTAPAQAIPGKLEAEGFTAQQGTDKEPTTDTGGGQNVDYFETGDWLDYTVNVASAGTYAVGFRVASANGGATLQLRNGNGAVLGSINVGNTGGWQSWQTISTTVTLPVGRQVLRLYASASTGCNVNWLNFTGATSSFSTTFQAESYSSMNGVQVESCSDAGGGQNVGYIDAGDWLAYSNLTIPTTGSYLIEYRVASLGGGTVSSDLNAGSVQLGSTVIPATGGWQSWTTVSRTVTLNAGTYSFGVYAQTGGWNLNWVRISKAGVARVSSAAEPTPTALNTTPISLFPNPATDRITVQGTELLGSSYQVLDAYGKVKSSGIVSSKQVDLSGLPSGVYTLRIVTPQHQKITRQLIKQ</sequence>
<dbReference type="InterPro" id="IPR006584">
    <property type="entry name" value="Cellulose-bd_IV"/>
</dbReference>
<dbReference type="PROSITE" id="PS51175">
    <property type="entry name" value="CBM6"/>
    <property type="match status" value="2"/>
</dbReference>
<evidence type="ECO:0000256" key="3">
    <source>
        <dbReference type="ARBA" id="ARBA00022729"/>
    </source>
</evidence>
<dbReference type="CDD" id="cd04080">
    <property type="entry name" value="CBM6_cellulase-like"/>
    <property type="match status" value="2"/>
</dbReference>
<evidence type="ECO:0000256" key="1">
    <source>
        <dbReference type="ARBA" id="ARBA00000822"/>
    </source>
</evidence>
<dbReference type="InterPro" id="IPR001579">
    <property type="entry name" value="Glyco_hydro_18_chit_AS"/>
</dbReference>
<protein>
    <recommendedName>
        <fullName evidence="2">chitinase</fullName>
        <ecNumber evidence="2">3.2.1.14</ecNumber>
    </recommendedName>
</protein>
<dbReference type="AlphaFoldDB" id="W8F300"/>
<evidence type="ECO:0000259" key="10">
    <source>
        <dbReference type="PROSITE" id="PS51910"/>
    </source>
</evidence>
<feature type="chain" id="PRO_5004910192" description="chitinase" evidence="8">
    <location>
        <begin position="26"/>
        <end position="661"/>
    </location>
</feature>
<dbReference type="EMBL" id="CP007145">
    <property type="protein sequence ID" value="AHJ96926.1"/>
    <property type="molecule type" value="Genomic_DNA"/>
</dbReference>
<evidence type="ECO:0000256" key="4">
    <source>
        <dbReference type="ARBA" id="ARBA00022801"/>
    </source>
</evidence>
<reference evidence="11 12" key="1">
    <citation type="submission" date="2014-01" db="EMBL/GenBank/DDBJ databases">
        <title>Complete genome sequence of ionizing-radiation resistance bacterium Hymenobacter swuensis DY53.</title>
        <authorList>
            <person name="Jung J.-H."/>
            <person name="Jeong S.-W."/>
            <person name="Joe M.-H."/>
            <person name="Cho y.-j."/>
            <person name="Kim M.-K."/>
            <person name="Lim S.-Y."/>
        </authorList>
    </citation>
    <scope>NUCLEOTIDE SEQUENCE [LARGE SCALE GENOMIC DNA]</scope>
    <source>
        <strain evidence="11 12">DY53</strain>
    </source>
</reference>
<dbReference type="Gene3D" id="3.40.5.30">
    <property type="entry name" value="(Trans)glycosidases - domain 2"/>
    <property type="match status" value="1"/>
</dbReference>
<name>W8F300_9BACT</name>
<dbReference type="RefSeq" id="WP_052346237.1">
    <property type="nucleotide sequence ID" value="NZ_CP007145.1"/>
</dbReference>
<dbReference type="SUPFAM" id="SSF51445">
    <property type="entry name" value="(Trans)glycosidases"/>
    <property type="match status" value="1"/>
</dbReference>
<dbReference type="Pfam" id="PF03422">
    <property type="entry name" value="CBM_6"/>
    <property type="match status" value="2"/>
</dbReference>
<dbReference type="PROSITE" id="PS51910">
    <property type="entry name" value="GH18_2"/>
    <property type="match status" value="1"/>
</dbReference>
<dbReference type="InterPro" id="IPR008979">
    <property type="entry name" value="Galactose-bd-like_sf"/>
</dbReference>
<dbReference type="PROSITE" id="PS01095">
    <property type="entry name" value="GH18_1"/>
    <property type="match status" value="1"/>
</dbReference>
<dbReference type="Pfam" id="PF00704">
    <property type="entry name" value="Glyco_hydro_18"/>
    <property type="match status" value="1"/>
</dbReference>
<evidence type="ECO:0000256" key="8">
    <source>
        <dbReference type="SAM" id="SignalP"/>
    </source>
</evidence>
<dbReference type="Gene3D" id="2.60.120.260">
    <property type="entry name" value="Galactose-binding domain-like"/>
    <property type="match status" value="2"/>
</dbReference>
<keyword evidence="3 8" id="KW-0732">Signal</keyword>
<dbReference type="HOGENOM" id="CLU_027195_1_0_10"/>